<comment type="caution">
    <text evidence="1">The sequence shown here is derived from an EMBL/GenBank/DDBJ whole genome shotgun (WGS) entry which is preliminary data.</text>
</comment>
<gene>
    <name evidence="1" type="ORF">QE152_g24986</name>
</gene>
<dbReference type="Gene3D" id="2.40.70.10">
    <property type="entry name" value="Acid Proteases"/>
    <property type="match status" value="1"/>
</dbReference>
<reference evidence="1 2" key="1">
    <citation type="journal article" date="2024" name="BMC Genomics">
        <title>De novo assembly and annotation of Popillia japonica's genome with initial clues to its potential as an invasive pest.</title>
        <authorList>
            <person name="Cucini C."/>
            <person name="Boschi S."/>
            <person name="Funari R."/>
            <person name="Cardaioli E."/>
            <person name="Iannotti N."/>
            <person name="Marturano G."/>
            <person name="Paoli F."/>
            <person name="Bruttini M."/>
            <person name="Carapelli A."/>
            <person name="Frati F."/>
            <person name="Nardi F."/>
        </authorList>
    </citation>
    <scope>NUCLEOTIDE SEQUENCE [LARGE SCALE GENOMIC DNA]</scope>
    <source>
        <strain evidence="1">DMR45628</strain>
    </source>
</reference>
<dbReference type="Pfam" id="PF13650">
    <property type="entry name" value="Asp_protease_2"/>
    <property type="match status" value="1"/>
</dbReference>
<dbReference type="PANTHER" id="PTHR47331:SF1">
    <property type="entry name" value="GAG-LIKE PROTEIN"/>
    <property type="match status" value="1"/>
</dbReference>
<accession>A0AAW1K1M6</accession>
<dbReference type="AlphaFoldDB" id="A0AAW1K1M6"/>
<dbReference type="PANTHER" id="PTHR47331">
    <property type="entry name" value="PHD-TYPE DOMAIN-CONTAINING PROTEIN"/>
    <property type="match status" value="1"/>
</dbReference>
<dbReference type="CDD" id="cd00303">
    <property type="entry name" value="retropepsin_like"/>
    <property type="match status" value="1"/>
</dbReference>
<protein>
    <submittedName>
        <fullName evidence="1">Peptidase (DUF1758)</fullName>
    </submittedName>
</protein>
<organism evidence="1 2">
    <name type="scientific">Popillia japonica</name>
    <name type="common">Japanese beetle</name>
    <dbReference type="NCBI Taxonomy" id="7064"/>
    <lineage>
        <taxon>Eukaryota</taxon>
        <taxon>Metazoa</taxon>
        <taxon>Ecdysozoa</taxon>
        <taxon>Arthropoda</taxon>
        <taxon>Hexapoda</taxon>
        <taxon>Insecta</taxon>
        <taxon>Pterygota</taxon>
        <taxon>Neoptera</taxon>
        <taxon>Endopterygota</taxon>
        <taxon>Coleoptera</taxon>
        <taxon>Polyphaga</taxon>
        <taxon>Scarabaeiformia</taxon>
        <taxon>Scarabaeidae</taxon>
        <taxon>Rutelinae</taxon>
        <taxon>Popillia</taxon>
    </lineage>
</organism>
<evidence type="ECO:0000313" key="2">
    <source>
        <dbReference type="Proteomes" id="UP001458880"/>
    </source>
</evidence>
<dbReference type="InterPro" id="IPR021109">
    <property type="entry name" value="Peptidase_aspartic_dom_sf"/>
</dbReference>
<keyword evidence="2" id="KW-1185">Reference proteome</keyword>
<evidence type="ECO:0000313" key="1">
    <source>
        <dbReference type="EMBL" id="KAK9712251.1"/>
    </source>
</evidence>
<proteinExistence type="predicted"/>
<dbReference type="Proteomes" id="UP001458880">
    <property type="component" value="Unassembled WGS sequence"/>
</dbReference>
<sequence>MAYDSGIAGFGLAIELRNKSTVLVQVRDHVKKWHTIRALLDSGSQSSYVTRRLSDRLRIPTSKVNISVLGLNQTTTTIESECDLEIQSFHNAFSTNVKCFVIPQISGLVPSLPLKVKDIDIPKNIKLADPSFDKPGGIDMLIGANLFWQILSIGNCDIQSQLQKFWEMEECQNDKPLTTEELECEAHFKNHMSRTQNGRFVVTIPLKDSAEILAEILGESYEHAQKRFTTLEKKLDRTPALKQRYVEFMNEYKDLGHMSKVETDKIEKTGYYIPPK</sequence>
<name>A0AAW1K1M6_POPJA</name>
<dbReference type="EMBL" id="JASPKY010000266">
    <property type="protein sequence ID" value="KAK9712251.1"/>
    <property type="molecule type" value="Genomic_DNA"/>
</dbReference>